<evidence type="ECO:0000259" key="6">
    <source>
        <dbReference type="PROSITE" id="PS51471"/>
    </source>
</evidence>
<dbReference type="EMBL" id="KK198756">
    <property type="protein sequence ID" value="KCW77899.1"/>
    <property type="molecule type" value="Genomic_DNA"/>
</dbReference>
<dbReference type="Pfam" id="PF03171">
    <property type="entry name" value="2OG-FeII_Oxy"/>
    <property type="match status" value="1"/>
</dbReference>
<dbReference type="InterPro" id="IPR050295">
    <property type="entry name" value="Plant_2OG-oxidoreductases"/>
</dbReference>
<dbReference type="InterPro" id="IPR044861">
    <property type="entry name" value="IPNS-like_FE2OG_OXY"/>
</dbReference>
<keyword evidence="2 5" id="KW-0479">Metal-binding</keyword>
<organism evidence="7">
    <name type="scientific">Eucalyptus grandis</name>
    <name type="common">Flooded gum</name>
    <dbReference type="NCBI Taxonomy" id="71139"/>
    <lineage>
        <taxon>Eukaryota</taxon>
        <taxon>Viridiplantae</taxon>
        <taxon>Streptophyta</taxon>
        <taxon>Embryophyta</taxon>
        <taxon>Tracheophyta</taxon>
        <taxon>Spermatophyta</taxon>
        <taxon>Magnoliopsida</taxon>
        <taxon>eudicotyledons</taxon>
        <taxon>Gunneridae</taxon>
        <taxon>Pentapetalae</taxon>
        <taxon>rosids</taxon>
        <taxon>malvids</taxon>
        <taxon>Myrtales</taxon>
        <taxon>Myrtaceae</taxon>
        <taxon>Myrtoideae</taxon>
        <taxon>Eucalypteae</taxon>
        <taxon>Eucalyptus</taxon>
    </lineage>
</organism>
<dbReference type="Pfam" id="PF14226">
    <property type="entry name" value="DIOX_N"/>
    <property type="match status" value="1"/>
</dbReference>
<dbReference type="InterPro" id="IPR027443">
    <property type="entry name" value="IPNS-like_sf"/>
</dbReference>
<sequence length="359" mass="40339">METEVLHRSDLGGSVPVENVQALASKGLKEVPPRYLRATSELSEVWETESLEIPVIDINKLAEDHPDHSDEIEKFHLACKEWGFFQLINHGISEEFIHQLKKETEEFFKLPLEEKKNYDQLPNSIEGYGQAFVVSEDQKLDWGDMLFLLAQPASQRNLRFWPKNPASFRATLDSYSSELVRILPFLLRAMAKNLGVSPDVLASMFEEGTQGIRLNFYPPCKQANEVMGLAPHSDATGLTLLTQLNDVDGLQIKKSGKWLPIKPLPRAFIVNVGDVIEIMSNGQYKSIEHRGVVHPEKERFSIAAFHSPNMQAKIGPLPDLAGKSGAQYKTSTHEDYVRTVVASKLDGKSLLDQFRLSDA</sequence>
<evidence type="ECO:0000313" key="7">
    <source>
        <dbReference type="EMBL" id="KCW77899.1"/>
    </source>
</evidence>
<evidence type="ECO:0000256" key="5">
    <source>
        <dbReference type="RuleBase" id="RU003682"/>
    </source>
</evidence>
<dbReference type="InParanoid" id="A0A059CI43"/>
<evidence type="ECO:0000256" key="2">
    <source>
        <dbReference type="ARBA" id="ARBA00022723"/>
    </source>
</evidence>
<comment type="similarity">
    <text evidence="1 5">Belongs to the iron/ascorbate-dependent oxidoreductase family.</text>
</comment>
<feature type="domain" description="Fe2OG dioxygenase" evidence="6">
    <location>
        <begin position="208"/>
        <end position="308"/>
    </location>
</feature>
<evidence type="ECO:0000256" key="3">
    <source>
        <dbReference type="ARBA" id="ARBA00023002"/>
    </source>
</evidence>
<name>A0A059CI43_EUCGR</name>
<dbReference type="KEGG" id="egr:104441988"/>
<dbReference type="GO" id="GO:0016491">
    <property type="term" value="F:oxidoreductase activity"/>
    <property type="evidence" value="ECO:0007669"/>
    <property type="project" value="UniProtKB-KW"/>
</dbReference>
<dbReference type="GO" id="GO:0046872">
    <property type="term" value="F:metal ion binding"/>
    <property type="evidence" value="ECO:0007669"/>
    <property type="project" value="UniProtKB-KW"/>
</dbReference>
<dbReference type="OMA" id="TKYLWKL"/>
<dbReference type="Gramene" id="KCW77899">
    <property type="protein sequence ID" value="KCW77899"/>
    <property type="gene ID" value="EUGRSUZ_D02158"/>
</dbReference>
<dbReference type="Gene3D" id="2.60.120.330">
    <property type="entry name" value="B-lactam Antibiotic, Isopenicillin N Synthase, Chain"/>
    <property type="match status" value="1"/>
</dbReference>
<evidence type="ECO:0000256" key="4">
    <source>
        <dbReference type="ARBA" id="ARBA00023004"/>
    </source>
</evidence>
<protein>
    <recommendedName>
        <fullName evidence="6">Fe2OG dioxygenase domain-containing protein</fullName>
    </recommendedName>
</protein>
<dbReference type="FunFam" id="2.60.120.330:FF:000001">
    <property type="entry name" value="Protein SRG1"/>
    <property type="match status" value="1"/>
</dbReference>
<dbReference type="eggNOG" id="KOG0143">
    <property type="taxonomic scope" value="Eukaryota"/>
</dbReference>
<dbReference type="InterPro" id="IPR026992">
    <property type="entry name" value="DIOX_N"/>
</dbReference>
<accession>A0A059CI43</accession>
<keyword evidence="3 5" id="KW-0560">Oxidoreductase</keyword>
<dbReference type="AlphaFoldDB" id="A0A059CI43"/>
<gene>
    <name evidence="7" type="ORF">EUGRSUZ_D02158</name>
</gene>
<evidence type="ECO:0000256" key="1">
    <source>
        <dbReference type="ARBA" id="ARBA00008056"/>
    </source>
</evidence>
<dbReference type="STRING" id="71139.A0A059CI43"/>
<dbReference type="OrthoDB" id="288590at2759"/>
<dbReference type="PROSITE" id="PS51471">
    <property type="entry name" value="FE2OG_OXY"/>
    <property type="match status" value="1"/>
</dbReference>
<reference evidence="7" key="1">
    <citation type="submission" date="2013-07" db="EMBL/GenBank/DDBJ databases">
        <title>The genome of Eucalyptus grandis.</title>
        <authorList>
            <person name="Schmutz J."/>
            <person name="Hayes R."/>
            <person name="Myburg A."/>
            <person name="Tuskan G."/>
            <person name="Grattapaglia D."/>
            <person name="Rokhsar D.S."/>
        </authorList>
    </citation>
    <scope>NUCLEOTIDE SEQUENCE</scope>
    <source>
        <tissue evidence="7">Leaf extractions</tissue>
    </source>
</reference>
<proteinExistence type="inferred from homology"/>
<dbReference type="SUPFAM" id="SSF51197">
    <property type="entry name" value="Clavaminate synthase-like"/>
    <property type="match status" value="1"/>
</dbReference>
<dbReference type="InterPro" id="IPR005123">
    <property type="entry name" value="Oxoglu/Fe-dep_dioxygenase_dom"/>
</dbReference>
<keyword evidence="4 5" id="KW-0408">Iron</keyword>
<dbReference type="PANTHER" id="PTHR47991">
    <property type="entry name" value="OXOGLUTARATE/IRON-DEPENDENT DIOXYGENASE"/>
    <property type="match status" value="1"/>
</dbReference>